<organism evidence="2">
    <name type="scientific">Kingella negevensis</name>
    <dbReference type="NCBI Taxonomy" id="1522312"/>
    <lineage>
        <taxon>Bacteria</taxon>
        <taxon>Pseudomonadati</taxon>
        <taxon>Pseudomonadota</taxon>
        <taxon>Betaproteobacteria</taxon>
        <taxon>Neisseriales</taxon>
        <taxon>Neisseriaceae</taxon>
        <taxon>Kingella</taxon>
    </lineage>
</organism>
<accession>A0A238HGV8</accession>
<name>A0A238HGV8_9NEIS</name>
<proteinExistence type="predicted"/>
<evidence type="ECO:0000313" key="2">
    <source>
        <dbReference type="EMBL" id="SMQ12721.1"/>
    </source>
</evidence>
<reference evidence="3 4" key="2">
    <citation type="submission" date="2017-06" db="EMBL/GenBank/DDBJ databases">
        <authorList>
            <person name="Kim H.J."/>
            <person name="Triplett B.A."/>
        </authorList>
    </citation>
    <scope>NUCLEOTIDE SEQUENCE [LARGE SCALE GENOMIC DNA]</scope>
    <source>
        <strain evidence="3">Kingella_eburonensis</strain>
    </source>
</reference>
<evidence type="ECO:0000256" key="1">
    <source>
        <dbReference type="SAM" id="Phobius"/>
    </source>
</evidence>
<feature type="transmembrane region" description="Helical" evidence="1">
    <location>
        <begin position="67"/>
        <end position="88"/>
    </location>
</feature>
<dbReference type="RefSeq" id="WP_095062847.1">
    <property type="nucleotide sequence ID" value="NZ_CP123447.1"/>
</dbReference>
<dbReference type="AlphaFoldDB" id="A0A238HGV8"/>
<dbReference type="STRING" id="1522312.GCA_900177895_00283"/>
<keyword evidence="1" id="KW-0812">Transmembrane</keyword>
<sequence length="124" mass="14619">MTQAEIEKLKMLFDIAKSEYQRELDKIRQINENAVRMGSFTGLLFMIFSVLVWRILMEQQFTANVEWMLYIFCFVISALILLIISSLLRVTLSAQPEYTDFSPLWEKLSHEETDFQMSCEMACQ</sequence>
<protein>
    <submittedName>
        <fullName evidence="2">Uncharacterized protein</fullName>
    </submittedName>
</protein>
<reference evidence="2" key="1">
    <citation type="submission" date="2017-05" db="EMBL/GenBank/DDBJ databases">
        <authorList>
            <person name="Song R."/>
            <person name="Chenine A.L."/>
            <person name="Ruprecht R.M."/>
        </authorList>
    </citation>
    <scope>NUCLEOTIDE SEQUENCE</scope>
    <source>
        <strain evidence="2">Kingella_eburonensis</strain>
    </source>
</reference>
<keyword evidence="1" id="KW-1133">Transmembrane helix</keyword>
<dbReference type="Proteomes" id="UP000215450">
    <property type="component" value="Unassembled WGS sequence"/>
</dbReference>
<keyword evidence="1" id="KW-0472">Membrane</keyword>
<gene>
    <name evidence="2" type="ORF">KEBURONENSIS_00297</name>
    <name evidence="3" type="ORF">KEBURONENSIS_00661</name>
</gene>
<evidence type="ECO:0000313" key="3">
    <source>
        <dbReference type="EMBL" id="SNB84591.1"/>
    </source>
</evidence>
<dbReference type="EMBL" id="FXUV01000030">
    <property type="protein sequence ID" value="SMQ12721.1"/>
    <property type="molecule type" value="Genomic_DNA"/>
</dbReference>
<feature type="transmembrane region" description="Helical" evidence="1">
    <location>
        <begin position="34"/>
        <end position="55"/>
    </location>
</feature>
<dbReference type="EMBL" id="FXUV02000087">
    <property type="protein sequence ID" value="SNB84591.1"/>
    <property type="molecule type" value="Genomic_DNA"/>
</dbReference>
<keyword evidence="4" id="KW-1185">Reference proteome</keyword>
<evidence type="ECO:0000313" key="4">
    <source>
        <dbReference type="Proteomes" id="UP000215450"/>
    </source>
</evidence>